<evidence type="ECO:0000256" key="3">
    <source>
        <dbReference type="ARBA" id="ARBA00022771"/>
    </source>
</evidence>
<dbReference type="EMBL" id="LRGB01001348">
    <property type="protein sequence ID" value="KZS12922.1"/>
    <property type="molecule type" value="Genomic_DNA"/>
</dbReference>
<sequence>MVVCKFFLEGRCRFGANCKNEHTQSEKFGRIGNAYQQQSFNQPVRQQYFPQQQKLKESQQQETNLESLLYVVKDDATNSMQGGQWLFSCYAPLLRKFSKISFNKNEENLPSLIDYSAEELKWEAMQSSMNGQFHDYTVKLQKLSQSYQTIQRALQNLDQATSNYIVRYERGENVSPAGTALGNIVSSFPAVNTISNSPSQFSFTLPSTQNPIQAPIQQQQTAVAPFKFQLPLQQPAGASFSFHLTPQKPAAASFSFKLPSHQPQSLINTAVTNEHNATTRQIPVSTIPLITENISHHQLSQIDLDQFKADKFSFGKIPRVPPPIELR</sequence>
<protein>
    <recommendedName>
        <fullName evidence="7">Nucleoporin NUP42</fullName>
    </recommendedName>
    <alternativeName>
        <fullName evidence="8">Nucleoporin-like protein 2</fullName>
    </alternativeName>
</protein>
<evidence type="ECO:0000256" key="5">
    <source>
        <dbReference type="ARBA" id="ARBA00023242"/>
    </source>
</evidence>
<evidence type="ECO:0000256" key="8">
    <source>
        <dbReference type="ARBA" id="ARBA00042384"/>
    </source>
</evidence>
<evidence type="ECO:0000313" key="10">
    <source>
        <dbReference type="Proteomes" id="UP000076858"/>
    </source>
</evidence>
<dbReference type="InterPro" id="IPR036855">
    <property type="entry name" value="Znf_CCCH_sf"/>
</dbReference>
<evidence type="ECO:0000256" key="1">
    <source>
        <dbReference type="ARBA" id="ARBA00004335"/>
    </source>
</evidence>
<dbReference type="SMART" id="SM00356">
    <property type="entry name" value="ZnF_C3H1"/>
    <property type="match status" value="1"/>
</dbReference>
<dbReference type="OrthoDB" id="20729at2759"/>
<dbReference type="InterPro" id="IPR051767">
    <property type="entry name" value="Nucleoporin_NUP42"/>
</dbReference>
<dbReference type="PROSITE" id="PS50103">
    <property type="entry name" value="ZF_C3H1"/>
    <property type="match status" value="1"/>
</dbReference>
<evidence type="ECO:0000256" key="4">
    <source>
        <dbReference type="ARBA" id="ARBA00022833"/>
    </source>
</evidence>
<dbReference type="SUPFAM" id="SSF90229">
    <property type="entry name" value="CCCH zinc finger"/>
    <property type="match status" value="1"/>
</dbReference>
<dbReference type="InterPro" id="IPR000571">
    <property type="entry name" value="Znf_CCCH"/>
</dbReference>
<accession>A0A0P5Q888</accession>
<dbReference type="PANTHER" id="PTHR46527">
    <property type="entry name" value="NUCLEOPORIN-LIKE PROTEIN 2"/>
    <property type="match status" value="1"/>
</dbReference>
<name>A0A0P5Q888_9CRUS</name>
<proteinExistence type="predicted"/>
<dbReference type="Proteomes" id="UP000076858">
    <property type="component" value="Unassembled WGS sequence"/>
</dbReference>
<gene>
    <name evidence="9" type="ORF">APZ42_022199</name>
</gene>
<keyword evidence="10" id="KW-1185">Reference proteome</keyword>
<reference evidence="9 10" key="1">
    <citation type="submission" date="2016-03" db="EMBL/GenBank/DDBJ databases">
        <title>EvidentialGene: Evidence-directed Construction of Genes on Genomes.</title>
        <authorList>
            <person name="Gilbert D.G."/>
            <person name="Choi J.-H."/>
            <person name="Mockaitis K."/>
            <person name="Colbourne J."/>
            <person name="Pfrender M."/>
        </authorList>
    </citation>
    <scope>NUCLEOTIDE SEQUENCE [LARGE SCALE GENOMIC DNA]</scope>
    <source>
        <strain evidence="9 10">Xinb3</strain>
        <tissue evidence="9">Complete organism</tissue>
    </source>
</reference>
<dbReference type="Gene3D" id="2.30.30.1190">
    <property type="match status" value="1"/>
</dbReference>
<comment type="caution">
    <text evidence="9">The sequence shown here is derived from an EMBL/GenBank/DDBJ whole genome shotgun (WGS) entry which is preliminary data.</text>
</comment>
<evidence type="ECO:0000256" key="2">
    <source>
        <dbReference type="ARBA" id="ARBA00022723"/>
    </source>
</evidence>
<comment type="subcellular location">
    <subcellularLocation>
        <location evidence="1">Nucleus membrane</location>
        <topology evidence="1">Peripheral membrane protein</topology>
        <orientation evidence="1">Cytoplasmic side</orientation>
    </subcellularLocation>
</comment>
<organism evidence="9 10">
    <name type="scientific">Daphnia magna</name>
    <dbReference type="NCBI Taxonomy" id="35525"/>
    <lineage>
        <taxon>Eukaryota</taxon>
        <taxon>Metazoa</taxon>
        <taxon>Ecdysozoa</taxon>
        <taxon>Arthropoda</taxon>
        <taxon>Crustacea</taxon>
        <taxon>Branchiopoda</taxon>
        <taxon>Diplostraca</taxon>
        <taxon>Cladocera</taxon>
        <taxon>Anomopoda</taxon>
        <taxon>Daphniidae</taxon>
        <taxon>Daphnia</taxon>
    </lineage>
</organism>
<keyword evidence="3" id="KW-0863">Zinc-finger</keyword>
<evidence type="ECO:0000256" key="6">
    <source>
        <dbReference type="ARBA" id="ARBA00037262"/>
    </source>
</evidence>
<keyword evidence="4" id="KW-0862">Zinc</keyword>
<comment type="function">
    <text evidence="6">Required for the export of mRNAs containing poly(A) tails from the nucleus into the cytoplasm.</text>
</comment>
<dbReference type="GO" id="GO:0008270">
    <property type="term" value="F:zinc ion binding"/>
    <property type="evidence" value="ECO:0007669"/>
    <property type="project" value="UniProtKB-KW"/>
</dbReference>
<evidence type="ECO:0000256" key="7">
    <source>
        <dbReference type="ARBA" id="ARBA00039886"/>
    </source>
</evidence>
<dbReference type="Pfam" id="PF18044">
    <property type="entry name" value="zf-CCCH_4"/>
    <property type="match status" value="1"/>
</dbReference>
<dbReference type="GO" id="GO:0031965">
    <property type="term" value="C:nuclear membrane"/>
    <property type="evidence" value="ECO:0007669"/>
    <property type="project" value="UniProtKB-SubCell"/>
</dbReference>
<keyword evidence="5" id="KW-0539">Nucleus</keyword>
<dbReference type="PANTHER" id="PTHR46527:SF1">
    <property type="entry name" value="NUCLEOPORIN NUP42"/>
    <property type="match status" value="1"/>
</dbReference>
<dbReference type="InterPro" id="IPR041367">
    <property type="entry name" value="Znf-CCCH_4"/>
</dbReference>
<evidence type="ECO:0000313" key="9">
    <source>
        <dbReference type="EMBL" id="KZS12922.1"/>
    </source>
</evidence>
<dbReference type="STRING" id="35525.A0A0P5Q888"/>
<keyword evidence="2" id="KW-0479">Metal-binding</keyword>
<dbReference type="AlphaFoldDB" id="A0A0P5Q888"/>